<keyword evidence="7 9" id="KW-0067">ATP-binding</keyword>
<keyword evidence="11" id="KW-1185">Reference proteome</keyword>
<feature type="binding site" evidence="9">
    <location>
        <position position="176"/>
    </location>
    <ligand>
        <name>ATP</name>
        <dbReference type="ChEBI" id="CHEBI:30616"/>
    </ligand>
</feature>
<comment type="function">
    <text evidence="9">Catalyzes the condensation of pantoate with beta-alanine in an ATP-dependent reaction via a pantoyl-adenylate intermediate.</text>
</comment>
<feature type="binding site" evidence="9">
    <location>
        <begin position="147"/>
        <end position="150"/>
    </location>
    <ligand>
        <name>ATP</name>
        <dbReference type="ChEBI" id="CHEBI:30616"/>
    </ligand>
</feature>
<dbReference type="Gene3D" id="3.40.50.620">
    <property type="entry name" value="HUPs"/>
    <property type="match status" value="1"/>
</dbReference>
<evidence type="ECO:0000256" key="5">
    <source>
        <dbReference type="ARBA" id="ARBA00022655"/>
    </source>
</evidence>
<keyword evidence="4 9" id="KW-0436">Ligase</keyword>
<feature type="active site" description="Proton donor" evidence="9">
    <location>
        <position position="37"/>
    </location>
</feature>
<dbReference type="STRING" id="519424.AZF04_18185"/>
<evidence type="ECO:0000313" key="10">
    <source>
        <dbReference type="EMBL" id="KYG32888.1"/>
    </source>
</evidence>
<dbReference type="InterPro" id="IPR003721">
    <property type="entry name" value="Pantoate_ligase"/>
</dbReference>
<comment type="subcellular location">
    <subcellularLocation>
        <location evidence="9">Cytoplasm</location>
    </subcellularLocation>
</comment>
<dbReference type="Proteomes" id="UP000075806">
    <property type="component" value="Unassembled WGS sequence"/>
</dbReference>
<dbReference type="InterPro" id="IPR014729">
    <property type="entry name" value="Rossmann-like_a/b/a_fold"/>
</dbReference>
<evidence type="ECO:0000313" key="11">
    <source>
        <dbReference type="Proteomes" id="UP000075806"/>
    </source>
</evidence>
<evidence type="ECO:0000256" key="1">
    <source>
        <dbReference type="ARBA" id="ARBA00004990"/>
    </source>
</evidence>
<comment type="miscellaneous">
    <text evidence="9">The reaction proceeds by a bi uni uni bi ping pong mechanism.</text>
</comment>
<evidence type="ECO:0000256" key="8">
    <source>
        <dbReference type="ARBA" id="ARBA00048258"/>
    </source>
</evidence>
<proteinExistence type="inferred from homology"/>
<dbReference type="SUPFAM" id="SSF52374">
    <property type="entry name" value="Nucleotidylyl transferase"/>
    <property type="match status" value="1"/>
</dbReference>
<comment type="catalytic activity">
    <reaction evidence="8 9">
        <text>(R)-pantoate + beta-alanine + ATP = (R)-pantothenate + AMP + diphosphate + H(+)</text>
        <dbReference type="Rhea" id="RHEA:10912"/>
        <dbReference type="ChEBI" id="CHEBI:15378"/>
        <dbReference type="ChEBI" id="CHEBI:15980"/>
        <dbReference type="ChEBI" id="CHEBI:29032"/>
        <dbReference type="ChEBI" id="CHEBI:30616"/>
        <dbReference type="ChEBI" id="CHEBI:33019"/>
        <dbReference type="ChEBI" id="CHEBI:57966"/>
        <dbReference type="ChEBI" id="CHEBI:456215"/>
        <dbReference type="EC" id="6.3.2.1"/>
    </reaction>
</comment>
<comment type="similarity">
    <text evidence="2 9">Belongs to the pantothenate synthetase family.</text>
</comment>
<dbReference type="NCBIfam" id="TIGR00018">
    <property type="entry name" value="panC"/>
    <property type="match status" value="1"/>
</dbReference>
<dbReference type="GO" id="GO:0005829">
    <property type="term" value="C:cytosol"/>
    <property type="evidence" value="ECO:0007669"/>
    <property type="project" value="TreeGrafter"/>
</dbReference>
<keyword evidence="6 9" id="KW-0547">Nucleotide-binding</keyword>
<reference evidence="10" key="1">
    <citation type="submission" date="2016-02" db="EMBL/GenBank/DDBJ databases">
        <title>Genome sequence of Bacillus trypoxylicola KCTC 13244(T).</title>
        <authorList>
            <person name="Jeong H."/>
            <person name="Park S.-H."/>
            <person name="Choi S.-K."/>
        </authorList>
    </citation>
    <scope>NUCLEOTIDE SEQUENCE [LARGE SCALE GENOMIC DNA]</scope>
    <source>
        <strain evidence="10">KCTC 13244</strain>
    </source>
</reference>
<dbReference type="HAMAP" id="MF_00158">
    <property type="entry name" value="PanC"/>
    <property type="match status" value="1"/>
</dbReference>
<dbReference type="Gene3D" id="3.30.1300.10">
    <property type="entry name" value="Pantoate-beta-alanine ligase, C-terminal domain"/>
    <property type="match status" value="1"/>
</dbReference>
<feature type="binding site" evidence="9">
    <location>
        <begin position="30"/>
        <end position="37"/>
    </location>
    <ligand>
        <name>ATP</name>
        <dbReference type="ChEBI" id="CHEBI:30616"/>
    </ligand>
</feature>
<dbReference type="CDD" id="cd00560">
    <property type="entry name" value="PanC"/>
    <property type="match status" value="1"/>
</dbReference>
<dbReference type="NCBIfam" id="TIGR00125">
    <property type="entry name" value="cyt_tran_rel"/>
    <property type="match status" value="1"/>
</dbReference>
<dbReference type="RefSeq" id="WP_061948122.1">
    <property type="nucleotide sequence ID" value="NZ_LTAO01000011.1"/>
</dbReference>
<feature type="binding site" evidence="9">
    <location>
        <position position="153"/>
    </location>
    <ligand>
        <name>(R)-pantoate</name>
        <dbReference type="ChEBI" id="CHEBI:15980"/>
    </ligand>
</feature>
<feature type="binding site" evidence="9">
    <location>
        <position position="61"/>
    </location>
    <ligand>
        <name>(R)-pantoate</name>
        <dbReference type="ChEBI" id="CHEBI:15980"/>
    </ligand>
</feature>
<evidence type="ECO:0000256" key="6">
    <source>
        <dbReference type="ARBA" id="ARBA00022741"/>
    </source>
</evidence>
<dbReference type="GO" id="GO:0004592">
    <property type="term" value="F:pantoate-beta-alanine ligase activity"/>
    <property type="evidence" value="ECO:0007669"/>
    <property type="project" value="UniProtKB-UniRule"/>
</dbReference>
<evidence type="ECO:0000256" key="3">
    <source>
        <dbReference type="ARBA" id="ARBA00022490"/>
    </source>
</evidence>
<protein>
    <recommendedName>
        <fullName evidence="9">Pantothenate synthetase</fullName>
        <shortName evidence="9">PS</shortName>
        <ecNumber evidence="9">6.3.2.1</ecNumber>
    </recommendedName>
    <alternativeName>
        <fullName evidence="9">Pantoate--beta-alanine ligase</fullName>
    </alternativeName>
    <alternativeName>
        <fullName evidence="9">Pantoate-activating enzyme</fullName>
    </alternativeName>
</protein>
<dbReference type="GO" id="GO:0005524">
    <property type="term" value="F:ATP binding"/>
    <property type="evidence" value="ECO:0007669"/>
    <property type="project" value="UniProtKB-KW"/>
</dbReference>
<dbReference type="Pfam" id="PF02569">
    <property type="entry name" value="Pantoate_ligase"/>
    <property type="match status" value="1"/>
</dbReference>
<dbReference type="AlphaFoldDB" id="A0A161PH37"/>
<dbReference type="EC" id="6.3.2.1" evidence="9"/>
<dbReference type="PANTHER" id="PTHR21299">
    <property type="entry name" value="CYTIDYLATE KINASE/PANTOATE-BETA-ALANINE LIGASE"/>
    <property type="match status" value="1"/>
</dbReference>
<keyword evidence="3 9" id="KW-0963">Cytoplasm</keyword>
<sequence length="285" mass="32220">MELVKTIIKMDEIVKDKQSHQQTIGYVATMGYLHEGHLNLVKQARNDCDIVVMSIFVNPLQFGPNEDFESYPRDEERDKQLAEDAGVDYLFMPTVSEMYPTESFMKIRVEKGTDVLCGASRPGHFDGVATVVMKLFQIIEPTKAYFGLKDAQQVAIIKNMVKTFNLKLDIVACPTVREEDGLAKSSRNVYLSEKERALAPQLAMSLNEAKMLMEKGMHSRADIISFLQQKMQQISLGKTDYVDVLSFPALEAKELLKGDVIVALAYQFEKARLIDNILVTIKEEL</sequence>
<dbReference type="UniPathway" id="UPA00028">
    <property type="reaction ID" value="UER00005"/>
</dbReference>
<comment type="caution">
    <text evidence="10">The sequence shown here is derived from an EMBL/GenBank/DDBJ whole genome shotgun (WGS) entry which is preliminary data.</text>
</comment>
<dbReference type="OrthoDB" id="9773087at2"/>
<comment type="pathway">
    <text evidence="1 9">Cofactor biosynthesis; (R)-pantothenate biosynthesis; (R)-pantothenate from (R)-pantoate and beta-alanine: step 1/1.</text>
</comment>
<comment type="subunit">
    <text evidence="9">Homodimer.</text>
</comment>
<dbReference type="InterPro" id="IPR004821">
    <property type="entry name" value="Cyt_trans-like"/>
</dbReference>
<organism evidence="10 11">
    <name type="scientific">Alkalihalobacillus trypoxylicola</name>
    <dbReference type="NCBI Taxonomy" id="519424"/>
    <lineage>
        <taxon>Bacteria</taxon>
        <taxon>Bacillati</taxon>
        <taxon>Bacillota</taxon>
        <taxon>Bacilli</taxon>
        <taxon>Bacillales</taxon>
        <taxon>Bacillaceae</taxon>
        <taxon>Alkalihalobacillus</taxon>
    </lineage>
</organism>
<evidence type="ECO:0000256" key="9">
    <source>
        <dbReference type="HAMAP-Rule" id="MF_00158"/>
    </source>
</evidence>
<dbReference type="FunFam" id="3.40.50.620:FF:000013">
    <property type="entry name" value="Pantothenate synthetase"/>
    <property type="match status" value="1"/>
</dbReference>
<evidence type="ECO:0000256" key="4">
    <source>
        <dbReference type="ARBA" id="ARBA00022598"/>
    </source>
</evidence>
<dbReference type="GO" id="GO:0015940">
    <property type="term" value="P:pantothenate biosynthetic process"/>
    <property type="evidence" value="ECO:0007669"/>
    <property type="project" value="UniProtKB-UniRule"/>
</dbReference>
<name>A0A161PH37_9BACI</name>
<accession>A0A161PH37</accession>
<dbReference type="EMBL" id="LTAO01000011">
    <property type="protein sequence ID" value="KYG32888.1"/>
    <property type="molecule type" value="Genomic_DNA"/>
</dbReference>
<evidence type="ECO:0000256" key="2">
    <source>
        <dbReference type="ARBA" id="ARBA00009256"/>
    </source>
</evidence>
<evidence type="ECO:0000256" key="7">
    <source>
        <dbReference type="ARBA" id="ARBA00022840"/>
    </source>
</evidence>
<dbReference type="PANTHER" id="PTHR21299:SF1">
    <property type="entry name" value="PANTOATE--BETA-ALANINE LIGASE"/>
    <property type="match status" value="1"/>
</dbReference>
<keyword evidence="5 9" id="KW-0566">Pantothenate biosynthesis</keyword>
<feature type="binding site" evidence="9">
    <location>
        <position position="61"/>
    </location>
    <ligand>
        <name>beta-alanine</name>
        <dbReference type="ChEBI" id="CHEBI:57966"/>
    </ligand>
</feature>
<dbReference type="InterPro" id="IPR042176">
    <property type="entry name" value="Pantoate_ligase_C"/>
</dbReference>
<gene>
    <name evidence="9" type="primary">panC</name>
    <name evidence="10" type="ORF">AZF04_18185</name>
</gene>
<feature type="binding site" evidence="9">
    <location>
        <begin position="184"/>
        <end position="187"/>
    </location>
    <ligand>
        <name>ATP</name>
        <dbReference type="ChEBI" id="CHEBI:30616"/>
    </ligand>
</feature>